<evidence type="ECO:0000313" key="2">
    <source>
        <dbReference type="Proteomes" id="UP001149074"/>
    </source>
</evidence>
<keyword evidence="2" id="KW-1185">Reference proteome</keyword>
<dbReference type="Proteomes" id="UP001149074">
    <property type="component" value="Unassembled WGS sequence"/>
</dbReference>
<sequence>MVFAHGGGAMPYLAIRIARVATLSYAGGIPSPKRWINPYVPLMQAVPGLTGIQDNGNSTDEDMTSIKYHNALEIFPRISNVLELKQGTHKAL</sequence>
<dbReference type="RefSeq" id="XP_056473477.1">
    <property type="nucleotide sequence ID" value="XM_056617318.1"/>
</dbReference>
<reference evidence="1" key="2">
    <citation type="journal article" date="2023" name="IMA Fungus">
        <title>Comparative genomic study of the Penicillium genus elucidates a diverse pangenome and 15 lateral gene transfer events.</title>
        <authorList>
            <person name="Petersen C."/>
            <person name="Sorensen T."/>
            <person name="Nielsen M.R."/>
            <person name="Sondergaard T.E."/>
            <person name="Sorensen J.L."/>
            <person name="Fitzpatrick D.A."/>
            <person name="Frisvad J.C."/>
            <person name="Nielsen K.L."/>
        </authorList>
    </citation>
    <scope>NUCLEOTIDE SEQUENCE</scope>
    <source>
        <strain evidence="1">IBT 30761</strain>
    </source>
</reference>
<gene>
    <name evidence="1" type="ORF">N7532_004824</name>
</gene>
<accession>A0A9W9FCS9</accession>
<comment type="caution">
    <text evidence="1">The sequence shown here is derived from an EMBL/GenBank/DDBJ whole genome shotgun (WGS) entry which is preliminary data.</text>
</comment>
<dbReference type="EMBL" id="JAPQKI010000005">
    <property type="protein sequence ID" value="KAJ5097823.1"/>
    <property type="molecule type" value="Genomic_DNA"/>
</dbReference>
<reference evidence="1" key="1">
    <citation type="submission" date="2022-11" db="EMBL/GenBank/DDBJ databases">
        <authorList>
            <person name="Petersen C."/>
        </authorList>
    </citation>
    <scope>NUCLEOTIDE SEQUENCE</scope>
    <source>
        <strain evidence="1">IBT 30761</strain>
    </source>
</reference>
<protein>
    <submittedName>
        <fullName evidence="1">Uncharacterized protein</fullName>
    </submittedName>
</protein>
<evidence type="ECO:0000313" key="1">
    <source>
        <dbReference type="EMBL" id="KAJ5097823.1"/>
    </source>
</evidence>
<dbReference type="AlphaFoldDB" id="A0A9W9FCS9"/>
<organism evidence="1 2">
    <name type="scientific">Penicillium argentinense</name>
    <dbReference type="NCBI Taxonomy" id="1131581"/>
    <lineage>
        <taxon>Eukaryota</taxon>
        <taxon>Fungi</taxon>
        <taxon>Dikarya</taxon>
        <taxon>Ascomycota</taxon>
        <taxon>Pezizomycotina</taxon>
        <taxon>Eurotiomycetes</taxon>
        <taxon>Eurotiomycetidae</taxon>
        <taxon>Eurotiales</taxon>
        <taxon>Aspergillaceae</taxon>
        <taxon>Penicillium</taxon>
    </lineage>
</organism>
<dbReference type="OrthoDB" id="2832284at2759"/>
<dbReference type="GeneID" id="81356297"/>
<proteinExistence type="predicted"/>
<name>A0A9W9FCS9_9EURO</name>